<protein>
    <submittedName>
        <fullName evidence="1">Uncharacterized protein</fullName>
    </submittedName>
</protein>
<evidence type="ECO:0000313" key="1">
    <source>
        <dbReference type="EMBL" id="KAG0444137.1"/>
    </source>
</evidence>
<name>A0AC60QXM3_IXOPE</name>
<evidence type="ECO:0000313" key="2">
    <source>
        <dbReference type="Proteomes" id="UP000805193"/>
    </source>
</evidence>
<comment type="caution">
    <text evidence="1">The sequence shown here is derived from an EMBL/GenBank/DDBJ whole genome shotgun (WGS) entry which is preliminary data.</text>
</comment>
<dbReference type="EMBL" id="JABSTQ010002433">
    <property type="protein sequence ID" value="KAG0444137.1"/>
    <property type="molecule type" value="Genomic_DNA"/>
</dbReference>
<keyword evidence="2" id="KW-1185">Reference proteome</keyword>
<gene>
    <name evidence="1" type="ORF">HPB47_014132</name>
</gene>
<sequence length="101" mass="10743">MEVVPPSRDPICCLSGLAPGGQPKLIFQGGAGQQVLSSLYKGKGRGDRGWGGFVTEETNMERAILARATDYQRHSSVAAPPTSGLDHGFSLTGIREITRDD</sequence>
<proteinExistence type="predicted"/>
<organism evidence="1 2">
    <name type="scientific">Ixodes persulcatus</name>
    <name type="common">Taiga tick</name>
    <dbReference type="NCBI Taxonomy" id="34615"/>
    <lineage>
        <taxon>Eukaryota</taxon>
        <taxon>Metazoa</taxon>
        <taxon>Ecdysozoa</taxon>
        <taxon>Arthropoda</taxon>
        <taxon>Chelicerata</taxon>
        <taxon>Arachnida</taxon>
        <taxon>Acari</taxon>
        <taxon>Parasitiformes</taxon>
        <taxon>Ixodida</taxon>
        <taxon>Ixodoidea</taxon>
        <taxon>Ixodidae</taxon>
        <taxon>Ixodinae</taxon>
        <taxon>Ixodes</taxon>
    </lineage>
</organism>
<dbReference type="Proteomes" id="UP000805193">
    <property type="component" value="Unassembled WGS sequence"/>
</dbReference>
<reference evidence="1 2" key="1">
    <citation type="journal article" date="2020" name="Cell">
        <title>Large-Scale Comparative Analyses of Tick Genomes Elucidate Their Genetic Diversity and Vector Capacities.</title>
        <authorList>
            <consortium name="Tick Genome and Microbiome Consortium (TIGMIC)"/>
            <person name="Jia N."/>
            <person name="Wang J."/>
            <person name="Shi W."/>
            <person name="Du L."/>
            <person name="Sun Y."/>
            <person name="Zhan W."/>
            <person name="Jiang J.F."/>
            <person name="Wang Q."/>
            <person name="Zhang B."/>
            <person name="Ji P."/>
            <person name="Bell-Sakyi L."/>
            <person name="Cui X.M."/>
            <person name="Yuan T.T."/>
            <person name="Jiang B.G."/>
            <person name="Yang W.F."/>
            <person name="Lam T.T."/>
            <person name="Chang Q.C."/>
            <person name="Ding S.J."/>
            <person name="Wang X.J."/>
            <person name="Zhu J.G."/>
            <person name="Ruan X.D."/>
            <person name="Zhao L."/>
            <person name="Wei J.T."/>
            <person name="Ye R.Z."/>
            <person name="Que T.C."/>
            <person name="Du C.H."/>
            <person name="Zhou Y.H."/>
            <person name="Cheng J.X."/>
            <person name="Dai P.F."/>
            <person name="Guo W.B."/>
            <person name="Han X.H."/>
            <person name="Huang E.J."/>
            <person name="Li L.F."/>
            <person name="Wei W."/>
            <person name="Gao Y.C."/>
            <person name="Liu J.Z."/>
            <person name="Shao H.Z."/>
            <person name="Wang X."/>
            <person name="Wang C.C."/>
            <person name="Yang T.C."/>
            <person name="Huo Q.B."/>
            <person name="Li W."/>
            <person name="Chen H.Y."/>
            <person name="Chen S.E."/>
            <person name="Zhou L.G."/>
            <person name="Ni X.B."/>
            <person name="Tian J.H."/>
            <person name="Sheng Y."/>
            <person name="Liu T."/>
            <person name="Pan Y.S."/>
            <person name="Xia L.Y."/>
            <person name="Li J."/>
            <person name="Zhao F."/>
            <person name="Cao W.C."/>
        </authorList>
    </citation>
    <scope>NUCLEOTIDE SEQUENCE [LARGE SCALE GENOMIC DNA]</scope>
    <source>
        <strain evidence="1">Iper-2018</strain>
    </source>
</reference>
<accession>A0AC60QXM3</accession>